<dbReference type="GO" id="GO:0005975">
    <property type="term" value="P:carbohydrate metabolic process"/>
    <property type="evidence" value="ECO:0007669"/>
    <property type="project" value="InterPro"/>
</dbReference>
<keyword evidence="9" id="KW-1185">Reference proteome</keyword>
<feature type="signal peptide" evidence="6">
    <location>
        <begin position="1"/>
        <end position="37"/>
    </location>
</feature>
<dbReference type="GO" id="GO:0016810">
    <property type="term" value="F:hydrolase activity, acting on carbon-nitrogen (but not peptide) bonds"/>
    <property type="evidence" value="ECO:0007669"/>
    <property type="project" value="InterPro"/>
</dbReference>
<dbReference type="InterPro" id="IPR002509">
    <property type="entry name" value="NODB_dom"/>
</dbReference>
<dbReference type="EMBL" id="BJYZ01000011">
    <property type="protein sequence ID" value="GEO38429.1"/>
    <property type="molecule type" value="Genomic_DNA"/>
</dbReference>
<dbReference type="Proteomes" id="UP000321523">
    <property type="component" value="Unassembled WGS sequence"/>
</dbReference>
<evidence type="ECO:0000259" key="7">
    <source>
        <dbReference type="PROSITE" id="PS51677"/>
    </source>
</evidence>
<evidence type="ECO:0000313" key="8">
    <source>
        <dbReference type="EMBL" id="GEO38429.1"/>
    </source>
</evidence>
<dbReference type="InterPro" id="IPR051398">
    <property type="entry name" value="Polysacch_Deacetylase"/>
</dbReference>
<gene>
    <name evidence="8" type="ORF">SAE02_25770</name>
</gene>
<evidence type="ECO:0000256" key="2">
    <source>
        <dbReference type="ARBA" id="ARBA00010973"/>
    </source>
</evidence>
<evidence type="ECO:0000256" key="6">
    <source>
        <dbReference type="SAM" id="SignalP"/>
    </source>
</evidence>
<dbReference type="PANTHER" id="PTHR34216:SF7">
    <property type="entry name" value="POLY-BETA-1,6-N-ACETYL-D-GLUCOSAMINE N-DEACETYLASE"/>
    <property type="match status" value="1"/>
</dbReference>
<comment type="similarity">
    <text evidence="2">Belongs to the polysaccharide deacetylase family.</text>
</comment>
<organism evidence="8 9">
    <name type="scientific">Skermanella aerolata</name>
    <dbReference type="NCBI Taxonomy" id="393310"/>
    <lineage>
        <taxon>Bacteria</taxon>
        <taxon>Pseudomonadati</taxon>
        <taxon>Pseudomonadota</taxon>
        <taxon>Alphaproteobacteria</taxon>
        <taxon>Rhodospirillales</taxon>
        <taxon>Azospirillaceae</taxon>
        <taxon>Skermanella</taxon>
    </lineage>
</organism>
<proteinExistence type="inferred from homology"/>
<name>A0A512DPM7_9PROT</name>
<dbReference type="Pfam" id="PF01522">
    <property type="entry name" value="Polysacc_deac_1"/>
    <property type="match status" value="1"/>
</dbReference>
<sequence>MGLNMFLGTPSLRRLTRSLPGLALGLAMQCVAGSAVAENPVDEAERGAVIFAYARFGEDQYGPGSIPLDQFDAHIAELADGGHTVLPLLVLLEKLRDGTPLPDRAVALTIDDAHRSVYAEAFPRLKAAGVPFTLFVAPDPIDNGAESHMTWAQVREVARSGVTIGVLPAAGLSMPQRTVQQNASDLARAVQRVEEELGVKPALLAYPFGSYGSAIRELAQRQGFAAAFTQSSGVVHGRSDRLALPRFVMNESFGGIDRFRLAANALPLPVADVTPADPVLTQNPPSIGFTVAAGTGDLDRLACFVAGQGRTGLERLDGNRIELRIPEEFPPGRTRLNCTLPAGEGRWRWFGMQFFVPEP</sequence>
<dbReference type="RefSeq" id="WP_244619505.1">
    <property type="nucleotide sequence ID" value="NZ_BJYZ01000011.1"/>
</dbReference>
<evidence type="ECO:0000313" key="9">
    <source>
        <dbReference type="Proteomes" id="UP000321523"/>
    </source>
</evidence>
<dbReference type="InterPro" id="IPR011330">
    <property type="entry name" value="Glyco_hydro/deAcase_b/a-brl"/>
</dbReference>
<dbReference type="AlphaFoldDB" id="A0A512DPM7"/>
<comment type="function">
    <text evidence="1">Is involved in generating a small heat-stable compound (Nod), an acylated oligomer of N-acetylglucosamine, that stimulates mitosis in various plant protoplasts.</text>
</comment>
<dbReference type="PROSITE" id="PS51677">
    <property type="entry name" value="NODB"/>
    <property type="match status" value="1"/>
</dbReference>
<evidence type="ECO:0000256" key="5">
    <source>
        <dbReference type="ARBA" id="ARBA00032976"/>
    </source>
</evidence>
<dbReference type="SUPFAM" id="SSF88713">
    <property type="entry name" value="Glycoside hydrolase/deacetylase"/>
    <property type="match status" value="1"/>
</dbReference>
<dbReference type="CDD" id="cd10973">
    <property type="entry name" value="CE4_DAC_u4_5s"/>
    <property type="match status" value="1"/>
</dbReference>
<dbReference type="Gene3D" id="3.20.20.370">
    <property type="entry name" value="Glycoside hydrolase/deacetylase"/>
    <property type="match status" value="1"/>
</dbReference>
<evidence type="ECO:0000256" key="4">
    <source>
        <dbReference type="ARBA" id="ARBA00022729"/>
    </source>
</evidence>
<evidence type="ECO:0000256" key="1">
    <source>
        <dbReference type="ARBA" id="ARBA00003236"/>
    </source>
</evidence>
<accession>A0A512DPM7</accession>
<feature type="domain" description="NodB homology" evidence="7">
    <location>
        <begin position="104"/>
        <end position="359"/>
    </location>
</feature>
<comment type="caution">
    <text evidence="8">The sequence shown here is derived from an EMBL/GenBank/DDBJ whole genome shotgun (WGS) entry which is preliminary data.</text>
</comment>
<dbReference type="PANTHER" id="PTHR34216">
    <property type="match status" value="1"/>
</dbReference>
<protein>
    <recommendedName>
        <fullName evidence="3">Chitooligosaccharide deacetylase</fullName>
    </recommendedName>
    <alternativeName>
        <fullName evidence="5">Nodulation protein B</fullName>
    </alternativeName>
</protein>
<feature type="chain" id="PRO_5022061164" description="Chitooligosaccharide deacetylase" evidence="6">
    <location>
        <begin position="38"/>
        <end position="359"/>
    </location>
</feature>
<reference evidence="8 9" key="1">
    <citation type="submission" date="2019-07" db="EMBL/GenBank/DDBJ databases">
        <title>Whole genome shotgun sequence of Skermanella aerolata NBRC 106429.</title>
        <authorList>
            <person name="Hosoyama A."/>
            <person name="Uohara A."/>
            <person name="Ohji S."/>
            <person name="Ichikawa N."/>
        </authorList>
    </citation>
    <scope>NUCLEOTIDE SEQUENCE [LARGE SCALE GENOMIC DNA]</scope>
    <source>
        <strain evidence="8 9">NBRC 106429</strain>
    </source>
</reference>
<evidence type="ECO:0000256" key="3">
    <source>
        <dbReference type="ARBA" id="ARBA00020071"/>
    </source>
</evidence>
<keyword evidence="4 6" id="KW-0732">Signal</keyword>